<protein>
    <submittedName>
        <fullName evidence="1">Uncharacterized protein</fullName>
    </submittedName>
</protein>
<dbReference type="EMBL" id="FAVB01000001">
    <property type="protein sequence ID" value="CUU68216.1"/>
    <property type="molecule type" value="Genomic_DNA"/>
</dbReference>
<gene>
    <name evidence="1" type="ORF">ERS686654_00066</name>
</gene>
<name>A0A0S4R286_CAMHY</name>
<organism evidence="1 2">
    <name type="scientific">Campylobacter hyointestinalis subsp. hyointestinalis</name>
    <dbReference type="NCBI Taxonomy" id="91352"/>
    <lineage>
        <taxon>Bacteria</taxon>
        <taxon>Pseudomonadati</taxon>
        <taxon>Campylobacterota</taxon>
        <taxon>Epsilonproteobacteria</taxon>
        <taxon>Campylobacterales</taxon>
        <taxon>Campylobacteraceae</taxon>
        <taxon>Campylobacter</taxon>
    </lineage>
</organism>
<keyword evidence="2" id="KW-1185">Reference proteome</keyword>
<accession>A0A0S4R286</accession>
<evidence type="ECO:0000313" key="2">
    <source>
        <dbReference type="Proteomes" id="UP000052237"/>
    </source>
</evidence>
<sequence length="70" mass="8076">MQGCTSKETLITTPVNKPKIDFKPIIAELSIMDFNRTAKTEQEASLMAWDLYTYIRELELKLKGVKKINE</sequence>
<dbReference type="AlphaFoldDB" id="A0A0S4R286"/>
<proteinExistence type="predicted"/>
<comment type="caution">
    <text evidence="1">The sequence shown here is derived from an EMBL/GenBank/DDBJ whole genome shotgun (WGS) entry which is preliminary data.</text>
</comment>
<evidence type="ECO:0000313" key="1">
    <source>
        <dbReference type="EMBL" id="CUU68216.1"/>
    </source>
</evidence>
<dbReference type="RefSeq" id="WP_155589499.1">
    <property type="nucleotide sequence ID" value="NZ_FAVB01000001.1"/>
</dbReference>
<reference evidence="1 2" key="1">
    <citation type="submission" date="2015-11" db="EMBL/GenBank/DDBJ databases">
        <authorList>
            <consortium name="Pathogen Informatics"/>
        </authorList>
    </citation>
    <scope>NUCLEOTIDE SEQUENCE [LARGE SCALE GENOMIC DNA]</scope>
    <source>
        <strain evidence="1 2">006A-0059</strain>
    </source>
</reference>
<dbReference type="Proteomes" id="UP000052237">
    <property type="component" value="Unassembled WGS sequence"/>
</dbReference>